<dbReference type="Proteomes" id="UP000187203">
    <property type="component" value="Unassembled WGS sequence"/>
</dbReference>
<comment type="caution">
    <text evidence="1">The sequence shown here is derived from an EMBL/GenBank/DDBJ whole genome shotgun (WGS) entry which is preliminary data.</text>
</comment>
<accession>A0A1R3KKI6</accession>
<evidence type="ECO:0000313" key="1">
    <source>
        <dbReference type="EMBL" id="OMP07623.1"/>
    </source>
</evidence>
<protein>
    <submittedName>
        <fullName evidence="1">Disease resistance protein</fullName>
    </submittedName>
</protein>
<reference evidence="2" key="1">
    <citation type="submission" date="2013-09" db="EMBL/GenBank/DDBJ databases">
        <title>Corchorus olitorius genome sequencing.</title>
        <authorList>
            <person name="Alam M."/>
            <person name="Haque M.S."/>
            <person name="Islam M.S."/>
            <person name="Emdad E.M."/>
            <person name="Islam M.M."/>
            <person name="Ahmed B."/>
            <person name="Halim A."/>
            <person name="Hossen Q.M.M."/>
            <person name="Hossain M.Z."/>
            <person name="Ahmed R."/>
            <person name="Khan M.M."/>
            <person name="Islam R."/>
            <person name="Rashid M.M."/>
            <person name="Khan S.A."/>
            <person name="Rahman M.S."/>
            <person name="Alam M."/>
            <person name="Yahiya A.S."/>
            <person name="Khan M.S."/>
            <person name="Azam M.S."/>
            <person name="Haque T."/>
            <person name="Lashkar M.Z.H."/>
            <person name="Akhand A.I."/>
            <person name="Morshed G."/>
            <person name="Roy S."/>
            <person name="Uddin K.S."/>
            <person name="Rabeya T."/>
            <person name="Hossain A.S."/>
            <person name="Chowdhury A."/>
            <person name="Snigdha A.R."/>
            <person name="Mortoza M.S."/>
            <person name="Matin S.A."/>
            <person name="Hoque S.M.E."/>
            <person name="Islam M.K."/>
            <person name="Roy D.K."/>
            <person name="Haider R."/>
            <person name="Moosa M.M."/>
            <person name="Elias S.M."/>
            <person name="Hasan A.M."/>
            <person name="Jahan S."/>
            <person name="Shafiuddin M."/>
            <person name="Mahmood N."/>
            <person name="Shommy N.S."/>
        </authorList>
    </citation>
    <scope>NUCLEOTIDE SEQUENCE [LARGE SCALE GENOMIC DNA]</scope>
    <source>
        <strain evidence="2">cv. O-4</strain>
    </source>
</reference>
<keyword evidence="2" id="KW-1185">Reference proteome</keyword>
<proteinExistence type="predicted"/>
<dbReference type="AlphaFoldDB" id="A0A1R3KKI6"/>
<gene>
    <name evidence="1" type="ORF">COLO4_07183</name>
</gene>
<dbReference type="EMBL" id="AWUE01013135">
    <property type="protein sequence ID" value="OMP07623.1"/>
    <property type="molecule type" value="Genomic_DNA"/>
</dbReference>
<sequence>MATAEFEFQRPLFYRASPSSNPRNYYFSSTEPLLLRPSAIHEFKAAIA</sequence>
<name>A0A1R3KKI6_9ROSI</name>
<evidence type="ECO:0000313" key="2">
    <source>
        <dbReference type="Proteomes" id="UP000187203"/>
    </source>
</evidence>
<organism evidence="1 2">
    <name type="scientific">Corchorus olitorius</name>
    <dbReference type="NCBI Taxonomy" id="93759"/>
    <lineage>
        <taxon>Eukaryota</taxon>
        <taxon>Viridiplantae</taxon>
        <taxon>Streptophyta</taxon>
        <taxon>Embryophyta</taxon>
        <taxon>Tracheophyta</taxon>
        <taxon>Spermatophyta</taxon>
        <taxon>Magnoliopsida</taxon>
        <taxon>eudicotyledons</taxon>
        <taxon>Gunneridae</taxon>
        <taxon>Pentapetalae</taxon>
        <taxon>rosids</taxon>
        <taxon>malvids</taxon>
        <taxon>Malvales</taxon>
        <taxon>Malvaceae</taxon>
        <taxon>Grewioideae</taxon>
        <taxon>Apeibeae</taxon>
        <taxon>Corchorus</taxon>
    </lineage>
</organism>